<keyword evidence="1" id="KW-0732">Signal</keyword>
<keyword evidence="3" id="KW-1185">Reference proteome</keyword>
<dbReference type="PANTHER" id="PTHR35605">
    <property type="entry name" value="ECP2 EFFECTOR PROTEIN DOMAIN-CONTAINING PROTEIN-RELATED"/>
    <property type="match status" value="1"/>
</dbReference>
<gene>
    <name evidence="2" type="ORF">FALBO_574</name>
</gene>
<sequence length="223" mass="24758">MKTFYTFLLTLAAVSAASIRRELPEGYDLSGELEVIGSYVDGGENVTFKGTAESVIAQIKESYPDFKLDEAEEVEESDVSLSDRGLERRAHATHHYCRAGRVGAYNGGEANRDQIAKEIGYLRSIGSRTCGVNARSCVRVSCSWGAGIWWCNDNNNWYGEKCNDIANLAQIAVYKCERHMKATCWFGNPNCADCGCRPVDEWVVWGQQFSSANHNVIVTSDRC</sequence>
<dbReference type="OrthoDB" id="3552888at2759"/>
<organism evidence="2 3">
    <name type="scientific">Fusarium albosuccineum</name>
    <dbReference type="NCBI Taxonomy" id="1237068"/>
    <lineage>
        <taxon>Eukaryota</taxon>
        <taxon>Fungi</taxon>
        <taxon>Dikarya</taxon>
        <taxon>Ascomycota</taxon>
        <taxon>Pezizomycotina</taxon>
        <taxon>Sordariomycetes</taxon>
        <taxon>Hypocreomycetidae</taxon>
        <taxon>Hypocreales</taxon>
        <taxon>Nectriaceae</taxon>
        <taxon>Fusarium</taxon>
        <taxon>Fusarium decemcellulare species complex</taxon>
    </lineage>
</organism>
<dbReference type="PANTHER" id="PTHR35605:SF1">
    <property type="entry name" value="ECP2 EFFECTOR PROTEIN DOMAIN-CONTAINING PROTEIN-RELATED"/>
    <property type="match status" value="1"/>
</dbReference>
<evidence type="ECO:0000313" key="2">
    <source>
        <dbReference type="EMBL" id="KAF4472521.1"/>
    </source>
</evidence>
<proteinExistence type="predicted"/>
<evidence type="ECO:0000313" key="3">
    <source>
        <dbReference type="Proteomes" id="UP000554235"/>
    </source>
</evidence>
<protein>
    <submittedName>
        <fullName evidence="2">Uncharacterized protein</fullName>
    </submittedName>
</protein>
<reference evidence="2 3" key="1">
    <citation type="submission" date="2020-01" db="EMBL/GenBank/DDBJ databases">
        <title>Identification and distribution of gene clusters putatively required for synthesis of sphingolipid metabolism inhibitors in phylogenetically diverse species of the filamentous fungus Fusarium.</title>
        <authorList>
            <person name="Kim H.-S."/>
            <person name="Busman M."/>
            <person name="Brown D.W."/>
            <person name="Divon H."/>
            <person name="Uhlig S."/>
            <person name="Proctor R.H."/>
        </authorList>
    </citation>
    <scope>NUCLEOTIDE SEQUENCE [LARGE SCALE GENOMIC DNA]</scope>
    <source>
        <strain evidence="2 3">NRRL 20459</strain>
    </source>
</reference>
<dbReference type="Proteomes" id="UP000554235">
    <property type="component" value="Unassembled WGS sequence"/>
</dbReference>
<evidence type="ECO:0000256" key="1">
    <source>
        <dbReference type="SAM" id="SignalP"/>
    </source>
</evidence>
<feature type="signal peptide" evidence="1">
    <location>
        <begin position="1"/>
        <end position="16"/>
    </location>
</feature>
<name>A0A8H4LQT8_9HYPO</name>
<dbReference type="AlphaFoldDB" id="A0A8H4LQT8"/>
<accession>A0A8H4LQT8</accession>
<dbReference type="EMBL" id="JAADYS010000068">
    <property type="protein sequence ID" value="KAF4472521.1"/>
    <property type="molecule type" value="Genomic_DNA"/>
</dbReference>
<comment type="caution">
    <text evidence="2">The sequence shown here is derived from an EMBL/GenBank/DDBJ whole genome shotgun (WGS) entry which is preliminary data.</text>
</comment>
<feature type="chain" id="PRO_5034133477" evidence="1">
    <location>
        <begin position="17"/>
        <end position="223"/>
    </location>
</feature>